<proteinExistence type="predicted"/>
<gene>
    <name evidence="3" type="ordered locus">Cyan10605_2385</name>
</gene>
<organism evidence="3 4">
    <name type="scientific">Cyanobacterium aponinum (strain PCC 10605)</name>
    <dbReference type="NCBI Taxonomy" id="755178"/>
    <lineage>
        <taxon>Bacteria</taxon>
        <taxon>Bacillati</taxon>
        <taxon>Cyanobacteriota</taxon>
        <taxon>Cyanophyceae</taxon>
        <taxon>Oscillatoriophycideae</taxon>
        <taxon>Chroococcales</taxon>
        <taxon>Geminocystaceae</taxon>
        <taxon>Cyanobacterium</taxon>
    </lineage>
</organism>
<feature type="compositionally biased region" description="Low complexity" evidence="1">
    <location>
        <begin position="66"/>
        <end position="121"/>
    </location>
</feature>
<keyword evidence="2" id="KW-0472">Membrane</keyword>
<feature type="transmembrane region" description="Helical" evidence="2">
    <location>
        <begin position="29"/>
        <end position="50"/>
    </location>
</feature>
<reference evidence="4" key="1">
    <citation type="journal article" date="2013" name="Proc. Natl. Acad. Sci. U.S.A.">
        <title>Improving the coverage of the cyanobacterial phylum using diversity-driven genome sequencing.</title>
        <authorList>
            <person name="Shih P.M."/>
            <person name="Wu D."/>
            <person name="Latifi A."/>
            <person name="Axen S.D."/>
            <person name="Fewer D.P."/>
            <person name="Talla E."/>
            <person name="Calteau A."/>
            <person name="Cai F."/>
            <person name="Tandeau de Marsac N."/>
            <person name="Rippka R."/>
            <person name="Herdman M."/>
            <person name="Sivonen K."/>
            <person name="Coursin T."/>
            <person name="Laurent T."/>
            <person name="Goodwin L."/>
            <person name="Nolan M."/>
            <person name="Davenport K.W."/>
            <person name="Han C.S."/>
            <person name="Rubin E.M."/>
            <person name="Eisen J.A."/>
            <person name="Woyke T."/>
            <person name="Gugger M."/>
            <person name="Kerfeld C.A."/>
        </authorList>
    </citation>
    <scope>NUCLEOTIDE SEQUENCE [LARGE SCALE GENOMIC DNA]</scope>
    <source>
        <strain evidence="4">PCC 10605</strain>
    </source>
</reference>
<feature type="compositionally biased region" description="Gly residues" evidence="1">
    <location>
        <begin position="51"/>
        <end position="65"/>
    </location>
</feature>
<feature type="compositionally biased region" description="Polar residues" evidence="1">
    <location>
        <begin position="131"/>
        <end position="156"/>
    </location>
</feature>
<accession>K9Z7U3</accession>
<dbReference type="KEGG" id="can:Cyan10605_2385"/>
<keyword evidence="4" id="KW-1185">Reference proteome</keyword>
<protein>
    <submittedName>
        <fullName evidence="3">Uncharacterized protein</fullName>
    </submittedName>
</protein>
<feature type="region of interest" description="Disordered" evidence="1">
    <location>
        <begin position="51"/>
        <end position="195"/>
    </location>
</feature>
<keyword evidence="2" id="KW-1133">Transmembrane helix</keyword>
<evidence type="ECO:0000313" key="3">
    <source>
        <dbReference type="EMBL" id="AFZ54468.1"/>
    </source>
</evidence>
<evidence type="ECO:0000256" key="2">
    <source>
        <dbReference type="SAM" id="Phobius"/>
    </source>
</evidence>
<feature type="compositionally biased region" description="Polar residues" evidence="1">
    <location>
        <begin position="179"/>
        <end position="194"/>
    </location>
</feature>
<dbReference type="HOGENOM" id="CLU_083821_0_0_3"/>
<evidence type="ECO:0000313" key="4">
    <source>
        <dbReference type="Proteomes" id="UP000010480"/>
    </source>
</evidence>
<dbReference type="InterPro" id="IPR045398">
    <property type="entry name" value="DUF6515"/>
</dbReference>
<dbReference type="Pfam" id="PF20125">
    <property type="entry name" value="DUF6515"/>
    <property type="match status" value="1"/>
</dbReference>
<feature type="compositionally biased region" description="Basic and acidic residues" evidence="1">
    <location>
        <begin position="169"/>
        <end position="178"/>
    </location>
</feature>
<name>K9Z7U3_CYAAP</name>
<sequence length="317" mass="34881">MLVKNWWAIPTLQTLYLQEFIMKLTNKPFIFIITVLLTILTILSDVAYAGRGGGRGGGGRSGGGARTSSVQRSSSSRSSRGGGASPRVSSGTSLQNRGNLSNSSSRQSSRQSSRSNAQSNRNDVRSDRQSTRQTNQGDRQSNRSDAQSNRQDNAANRQDDRSQNQGNRQENRTDRQGNRQDGMTNRQNNRQDFVNDNWYGGGWYGGGYYTPPGWGAWAGLAGLTTGLIIGATVNETPPYYDTVYIGSSSYIYSDGVYMQPVNDNYIVVAPPTGVVVNYLPDGCTLIQDGDFQYYDCAGIYYEAVYQDGATVYRVIEY</sequence>
<dbReference type="EMBL" id="CP003947">
    <property type="protein sequence ID" value="AFZ54468.1"/>
    <property type="molecule type" value="Genomic_DNA"/>
</dbReference>
<dbReference type="AlphaFoldDB" id="K9Z7U3"/>
<dbReference type="eggNOG" id="ENOG502Z9KQ">
    <property type="taxonomic scope" value="Bacteria"/>
</dbReference>
<evidence type="ECO:0000256" key="1">
    <source>
        <dbReference type="SAM" id="MobiDB-lite"/>
    </source>
</evidence>
<dbReference type="STRING" id="755178.Cyan10605_2385"/>
<dbReference type="PATRIC" id="fig|755178.3.peg.2531"/>
<dbReference type="Proteomes" id="UP000010480">
    <property type="component" value="Chromosome"/>
</dbReference>
<keyword evidence="2" id="KW-0812">Transmembrane</keyword>